<feature type="region of interest" description="Disordered" evidence="1">
    <location>
        <begin position="3088"/>
        <end position="3203"/>
    </location>
</feature>
<feature type="compositionally biased region" description="Polar residues" evidence="1">
    <location>
        <begin position="1164"/>
        <end position="1174"/>
    </location>
</feature>
<gene>
    <name evidence="2" type="ORF">EMPS_02652</name>
</gene>
<feature type="compositionally biased region" description="Basic and acidic residues" evidence="1">
    <location>
        <begin position="2393"/>
        <end position="2415"/>
    </location>
</feature>
<organism evidence="2 3">
    <name type="scientific">Entomortierella parvispora</name>
    <dbReference type="NCBI Taxonomy" id="205924"/>
    <lineage>
        <taxon>Eukaryota</taxon>
        <taxon>Fungi</taxon>
        <taxon>Fungi incertae sedis</taxon>
        <taxon>Mucoromycota</taxon>
        <taxon>Mortierellomycotina</taxon>
        <taxon>Mortierellomycetes</taxon>
        <taxon>Mortierellales</taxon>
        <taxon>Mortierellaceae</taxon>
        <taxon>Entomortierella</taxon>
    </lineage>
</organism>
<feature type="compositionally biased region" description="Polar residues" evidence="1">
    <location>
        <begin position="2369"/>
        <end position="2380"/>
    </location>
</feature>
<feature type="compositionally biased region" description="Polar residues" evidence="1">
    <location>
        <begin position="2695"/>
        <end position="2715"/>
    </location>
</feature>
<reference evidence="2" key="2">
    <citation type="journal article" date="2022" name="Microbiol. Resour. Announc.">
        <title>Whole-Genome Sequence of Entomortierella parvispora E1425, a Mucoromycotan Fungus Associated with Burkholderiaceae-Related Endosymbiotic Bacteria.</title>
        <authorList>
            <person name="Herlambang A."/>
            <person name="Guo Y."/>
            <person name="Takashima Y."/>
            <person name="Narisawa K."/>
            <person name="Ohta H."/>
            <person name="Nishizawa T."/>
        </authorList>
    </citation>
    <scope>NUCLEOTIDE SEQUENCE</scope>
    <source>
        <strain evidence="2">E1425</strain>
    </source>
</reference>
<feature type="compositionally biased region" description="Low complexity" evidence="1">
    <location>
        <begin position="181"/>
        <end position="199"/>
    </location>
</feature>
<sequence>MNSNTNDAKKSSRGRSRGDDDSAMDSTQGFVVAGATAMRVVAVRPDERYEFRVASEEFGGGKPKSSKAPVKAVSVDGTEFDLPLDKVVVQEIVAGRKNEGPINHLHQHLDHRVHVGINRPSLTIFSSMGGRRNSSTTVLEFGGSSDTHAESHAQPKEFVYRDEDFQPLTSHTKSVHSKMQSGASSSASGAHRASSSSASYGVHGQKNLHQNLSTSRHSESSYHSESFHYSGPSHSHSDSSSTFDINPSFFAKPTVRQKRGGSHIHAAGHVHHTSGVATPERHLDQLFIEPNSGRSSNMEQRGGNAGQKDTIRSAQPFNAPALQTHGANAHLKESHSTAKLPLSQASRGASSNSVDSHGHHARAVPDNRDSYKIAHQHYEHDPTDHHDHHRHQCDDEDCSDHDDSHEHLYNAGQHSHHHRQQQQQHQTPVHARHSAVRSSQNYERDYSSELNLGTLFPDTPSASSGRASAMKTTSASKHRHVVDTFNAPVHLIHQAGWHQTQAPRSPRSQRPVHYDEDDEHHEHLDQSVGRRVHQPAHQVDDMAHSEHSDYDSSHSHHVSVHSAKAKPQHQQQQQYQQQQYQQQQYQQQNNQQQQYSDVHKSHAAIHAHHARREESPELNPGTLGIDMNPSGGSGKKSQKAASQHLADPFNTPAHLTHPAGSSSHKDHGGSHLLTDDDQGWSIVSGKKKRTRISHQGQQSHSHRALEGHAHAVPHNRDHYKIHHHHYEHDPTDHHDHHRHQCDNDYCSDHDDSHEHLSDKTSSYSHGIHQSQSAIHKSHAAVHASHPHHTSGMATPEMHLDQLSKEPTGSQASKPRQSSANAGQKEPIHHQHEFHHPVLIYSAQTHKSTGAYDSWQVQGKGGKTSSMAESSDRPTAIKHSQGNVRTASPELEAGSLFAETQNGTQKASKQKSAKSSLSHASHEAEPFSAPAHLIHSVSQHASASGSGAKSHGSGSQTTAAKAAHLIQSREHDRVHVPTHRNSQGHEAAFHPKHSHPAKNFPALHLEVMLKEQKGRKNQGHYHVDQHLDMEVEQRHLEQHLVNKRRGNSHGHHAIAVPAHRPVKIKHYEHGEPWDHHNHHRHQCDDEYCTDHDGSHQHFHPEGYVSPHRHLAAAPEHHRRAILRSTHARHTREESPELNASKKQFSARASSHHNGAFNAPAHSIHPATQQKHGSATHATLQGHQYDQKASSGGSQRRRESALFDDVFDSDHEFSPHENHFNAPFMNLGSLLLNSPSSIYSKGGRGMYHHEDDRHREHLDRGVGHRGHKPTYQFGDMAHSEQQKHGSATPPTLQGHQYDQKASSGGSQRRRESALFDDVFDSDNEFSPHEDHFNAPFMNLGSLLLNPPSSTNSKGGRGMYHHQDGEHREHLDRSLGHRGHKPTHQFDDMARSEHPDYESSHHHHVSVHATKAKQQQRQQRQHHQQQHTAIHKSHAAVHAHHARREELSQGTLFTDMDSSGGPGKKSQKASSQQHHVDPLSAPAHLVHPTGTHHSQAPARSAHSQRLMHHDEEDEHNQHLNRSVGHRGHKPAYAPAPVDKHWDYDTNLRESEDVHAHHHASHAARHVSHEYSSKVSPAPKALVSHSVEPNKTHQQAAHPDRGHHAIAVPDNRDHYKIAHHHYDHDPTDHHDHHRHQCDDEDCSDHDDSHIHYPQGIQGGRGRMTYSTQAQRFDLQSRHSHASQRSPDVSLGSVFQENRQSRWIPHKATAPHSVSKAFTYSAAVKNDHHGTPAKHSRASTDSTELNLGPLFKETPSRSKSHQQESESYEYDEDSLHREEQLHNKMRGNSHGHHAIDVPDNRDSYKITHDHHSQDPADHHDHSPEMNLGSLSTETERTGNRAHSGHEPAQHEDAHEHKDRSVGHHGHKPAHSLRPAEKHFDYDIDIRENEDPHAHHHPVHEKQLGYDAKGHPYPHGANYDSNNLYYHMPQQQRNVEVDQHVLNIHRGDSHGHHAIAVPDHRDRYKISHRHYEHDPTDHHNHHRHQCDDEYCSDHDESHVHYGQPAHSSSQGWARGDASQYESDSPQLNIGAFFDKAPGSSHFGSFTYAEAVKHTGHRQGQSLNRSSNRASNQSRSQPHQSHQRHAPTHPRHNVIRASHRQDSSGSPELNLGALYVGEQAGGGESNSHQCTFTGHIGTHGQDDHGTNGSHRMAISGHAHDVPARYETKLQHYRYEQDAADHHDHHRHRCDDDYCSDHDESHVHHGSKTSFSRSSHPQKDDFNGYVFDASKFIHKTHGHSHSGYPQSRSGGSKISHLSYLSDDYVERAQENTIGIDQPPRDSRYTGRIEYLEDENGGVPFGAVAAESSTRHIPVYHAAVSRAQAQHDRVEHTTMHYETIHKAYHSPTSSAGTHQPPGISISEMREAARAEGHLSHASGPSTPVSSIHINSRRKQAPLGRAPLHEDSYQERSHQVLGRPHEEPTHPPMPDMQGSHAGGLHTASYPYSSQGSGSSLGNTGPVHSSVTPLRQHVNPYMTAAIVHRENEDHLYHHHASVENHNPQHGVHSHSGHVNTPNNRQMKKEAKREKGQSISREAPRRLSTTDTVRSAFGSRPDSTPDFHLNELFVEPASYSQQSSSKGLPLAGTALNGVHSIVGATLHVPSLVAHAIYDESKAHSRNASAHGHSSAAGHSLQHGRSKAVTLKRPSADLTLFPEEDPSYPRGGPVEHENPSYPHSYMDVIEIPYHPSRHQGAHDSHASRGSRHISSYADSSPMSLPHQGSSSGYAHEDSAGVGYHQLSSRLFRHDQSQQYPSNSEQHHSQHGRQHQQQRYDQQYQQQRYDQQNQRQRHDQQYQQQRYDQQYHQQRYDQQHQQQRYDQQHQQQRYDQQHQQQRYDQREQQQHYDHHEQQQHHQTQRRVHAAHLSAPTLAVVPQQSGRRSRPVAPQPHAVHSSSMTKSHAGLYPEESEYYSRGEVSHHENPDHPKSVMNVTELPVGSTLSGQGGSRSLHRGDQHAAPHTSAAVYVPHSQHAAPIHQAREHSYNHSKAVGLKHPQAKLGLYPEEDGSYPRSDEGHPHQNPAHPSHVVDAREVQASELHPHHDLHPTITETAVAMAESAAEMAETVAESAAAAIASGVVGVRAMLGNVHLPHMADLLPESQHHAQQHQPHRQPHHQPQHQHQQPQNQSHTHAPAPVPHGDTYSPRGESYYGQTGSTHISTHAPNSSARAMPVPMNLGHHRGDAYYGQHEETSGPSQSHAPASHAPVSHVPSQSHAPMAMSSVAGVHLGDHNLRDMTGLVPEHPQEHHDSPAGTSVGHSTAGGTILNRKLESISVLPLGPEVSLGTSHMLHMEKQQQQQQQHVSSTATQVHATAPVTTHNVTQPSQSVSSYGQPQPSSAVPSTHGAAFSGIGSASALASQGYGEHAQQYHDAHPASPQGQHHHQHQQLSAQPQQQQQQHQIHQLSDAQPQQQQQQVPQQSNAQPQQPQQQVHHQSHVQPQQQQQQINQQSHAQSQQQQQQQQIHQQSHAQPQQHVSAPTVAASLALNYAPQAESQQQIHQPVQQQGHAQQPSTGTTTTGYRTWTTTTTTPGSQISGSVPVQTTTTTPIHASVQTPGSMDASTTHQSTSYSVNQAQVSSNATTTVTETPAGYSGPLPQVHDGETIIWVKKTLTTQEFYDSDDTSADLDEFGIPRQQSGQFQHQQQQQYPPQQQYQQRGGPAP</sequence>
<feature type="region of interest" description="Disordered" evidence="1">
    <location>
        <begin position="2959"/>
        <end position="2978"/>
    </location>
</feature>
<feature type="compositionally biased region" description="Low complexity" evidence="1">
    <location>
        <begin position="2434"/>
        <end position="2445"/>
    </location>
</feature>
<feature type="compositionally biased region" description="Basic and acidic residues" evidence="1">
    <location>
        <begin position="1788"/>
        <end position="1818"/>
    </location>
</feature>
<feature type="region of interest" description="Disordered" evidence="1">
    <location>
        <begin position="2228"/>
        <end position="2247"/>
    </location>
</feature>
<name>A0A9P3H5U5_9FUNG</name>
<feature type="compositionally biased region" description="Low complexity" evidence="1">
    <location>
        <begin position="3621"/>
        <end position="3642"/>
    </location>
</feature>
<feature type="compositionally biased region" description="Basic residues" evidence="1">
    <location>
        <begin position="555"/>
        <end position="567"/>
    </location>
</feature>
<feature type="compositionally biased region" description="Basic residues" evidence="1">
    <location>
        <begin position="601"/>
        <end position="610"/>
    </location>
</feature>
<feature type="compositionally biased region" description="Basic and acidic residues" evidence="1">
    <location>
        <begin position="1828"/>
        <end position="1856"/>
    </location>
</feature>
<feature type="region of interest" description="Disordered" evidence="1">
    <location>
        <begin position="3606"/>
        <end position="3648"/>
    </location>
</feature>
<feature type="compositionally biased region" description="Low complexity" evidence="1">
    <location>
        <begin position="227"/>
        <end position="241"/>
    </location>
</feature>
<evidence type="ECO:0000256" key="1">
    <source>
        <dbReference type="SAM" id="MobiDB-lite"/>
    </source>
</evidence>
<feature type="compositionally biased region" description="Basic and acidic residues" evidence="1">
    <location>
        <begin position="2511"/>
        <end position="2520"/>
    </location>
</feature>
<feature type="region of interest" description="Disordered" evidence="1">
    <location>
        <begin position="1341"/>
        <end position="1534"/>
    </location>
</feature>
<feature type="compositionally biased region" description="Basic and acidic residues" evidence="1">
    <location>
        <begin position="2823"/>
        <end position="2841"/>
    </location>
</feature>
<accession>A0A9P3H5U5</accession>
<feature type="region of interest" description="Disordered" evidence="1">
    <location>
        <begin position="1275"/>
        <end position="1309"/>
    </location>
</feature>
<feature type="region of interest" description="Disordered" evidence="1">
    <location>
        <begin position="3307"/>
        <end position="3333"/>
    </location>
</feature>
<feature type="compositionally biased region" description="Basic and acidic residues" evidence="1">
    <location>
        <begin position="748"/>
        <end position="758"/>
    </location>
</feature>
<feature type="compositionally biased region" description="Low complexity" evidence="1">
    <location>
        <begin position="2801"/>
        <end position="2822"/>
    </location>
</feature>
<feature type="compositionally biased region" description="Low complexity" evidence="1">
    <location>
        <begin position="2609"/>
        <end position="2626"/>
    </location>
</feature>
<feature type="compositionally biased region" description="Polar residues" evidence="1">
    <location>
        <begin position="1282"/>
        <end position="1304"/>
    </location>
</feature>
<feature type="compositionally biased region" description="Low complexity" evidence="1">
    <location>
        <begin position="2783"/>
        <end position="2795"/>
    </location>
</feature>
<feature type="region of interest" description="Disordered" evidence="1">
    <location>
        <begin position="342"/>
        <end position="364"/>
    </location>
</feature>
<feature type="compositionally biased region" description="Low complexity" evidence="1">
    <location>
        <begin position="3107"/>
        <end position="3119"/>
    </location>
</feature>
<feature type="compositionally biased region" description="Low complexity" evidence="1">
    <location>
        <begin position="570"/>
        <end position="595"/>
    </location>
</feature>
<dbReference type="EMBL" id="BQFW01000004">
    <property type="protein sequence ID" value="GJJ70303.1"/>
    <property type="molecule type" value="Genomic_DNA"/>
</dbReference>
<feature type="compositionally biased region" description="Acidic residues" evidence="1">
    <location>
        <begin position="3606"/>
        <end position="3615"/>
    </location>
</feature>
<feature type="compositionally biased region" description="Basic residues" evidence="1">
    <location>
        <begin position="1416"/>
        <end position="1439"/>
    </location>
</feature>
<feature type="region of interest" description="Disordered" evidence="1">
    <location>
        <begin position="2358"/>
        <end position="2457"/>
    </location>
</feature>
<feature type="region of interest" description="Disordered" evidence="1">
    <location>
        <begin position="1617"/>
        <end position="1657"/>
    </location>
</feature>
<proteinExistence type="predicted"/>
<feature type="region of interest" description="Disordered" evidence="1">
    <location>
        <begin position="380"/>
        <end position="479"/>
    </location>
</feature>
<dbReference type="OrthoDB" id="2450109at2759"/>
<feature type="compositionally biased region" description="Low complexity" evidence="1">
    <location>
        <begin position="934"/>
        <end position="954"/>
    </location>
</feature>
<feature type="compositionally biased region" description="Basic and acidic residues" evidence="1">
    <location>
        <begin position="3167"/>
        <end position="3179"/>
    </location>
</feature>
<feature type="region of interest" description="Disordered" evidence="1">
    <location>
        <begin position="2924"/>
        <end position="2948"/>
    </location>
</feature>
<feature type="compositionally biased region" description="Polar residues" evidence="1">
    <location>
        <begin position="1678"/>
        <end position="1687"/>
    </location>
</feature>
<feature type="compositionally biased region" description="Basic and acidic residues" evidence="1">
    <location>
        <begin position="1358"/>
        <end position="1372"/>
    </location>
</feature>
<feature type="region of interest" description="Disordered" evidence="1">
    <location>
        <begin position="1988"/>
        <end position="2017"/>
    </location>
</feature>
<feature type="compositionally biased region" description="Basic and acidic residues" evidence="1">
    <location>
        <begin position="538"/>
        <end position="554"/>
    </location>
</feature>
<feature type="region of interest" description="Disordered" evidence="1">
    <location>
        <begin position="2188"/>
        <end position="2210"/>
    </location>
</feature>
<feature type="region of interest" description="Disordered" evidence="1">
    <location>
        <begin position="496"/>
        <end position="679"/>
    </location>
</feature>
<evidence type="ECO:0000313" key="2">
    <source>
        <dbReference type="EMBL" id="GJJ70303.1"/>
    </source>
</evidence>
<feature type="region of interest" description="Disordered" evidence="1">
    <location>
        <begin position="3478"/>
        <end position="3585"/>
    </location>
</feature>
<feature type="compositionally biased region" description="Polar residues" evidence="1">
    <location>
        <begin position="3138"/>
        <end position="3155"/>
    </location>
</feature>
<feature type="compositionally biased region" description="Basic residues" evidence="1">
    <location>
        <begin position="1778"/>
        <end position="1787"/>
    </location>
</feature>
<feature type="region of interest" description="Disordered" evidence="1">
    <location>
        <begin position="2607"/>
        <end position="2665"/>
    </location>
</feature>
<feature type="compositionally biased region" description="Polar residues" evidence="1">
    <location>
        <begin position="343"/>
        <end position="355"/>
    </location>
</feature>
<comment type="caution">
    <text evidence="2">The sequence shown here is derived from an EMBL/GenBank/DDBJ whole genome shotgun (WGS) entry which is preliminary data.</text>
</comment>
<feature type="compositionally biased region" description="Low complexity" evidence="1">
    <location>
        <begin position="2054"/>
        <end position="2073"/>
    </location>
</feature>
<feature type="region of interest" description="Disordered" evidence="1">
    <location>
        <begin position="1"/>
        <end position="27"/>
    </location>
</feature>
<feature type="compositionally biased region" description="Basic and acidic residues" evidence="1">
    <location>
        <begin position="1617"/>
        <end position="1626"/>
    </location>
</feature>
<feature type="compositionally biased region" description="Polar residues" evidence="1">
    <location>
        <begin position="3307"/>
        <end position="3328"/>
    </location>
</feature>
<feature type="compositionally biased region" description="Low complexity" evidence="1">
    <location>
        <begin position="3482"/>
        <end position="3516"/>
    </location>
</feature>
<feature type="region of interest" description="Disordered" evidence="1">
    <location>
        <begin position="748"/>
        <end position="827"/>
    </location>
</feature>
<feature type="region of interest" description="Disordered" evidence="1">
    <location>
        <begin position="686"/>
        <end position="705"/>
    </location>
</feature>
<feature type="compositionally biased region" description="Polar residues" evidence="1">
    <location>
        <begin position="2446"/>
        <end position="2457"/>
    </location>
</feature>
<feature type="compositionally biased region" description="Basic and acidic residues" evidence="1">
    <location>
        <begin position="1768"/>
        <end position="1777"/>
    </location>
</feature>
<feature type="region of interest" description="Disordered" evidence="1">
    <location>
        <begin position="2678"/>
        <end position="2721"/>
    </location>
</feature>
<feature type="region of interest" description="Disordered" evidence="1">
    <location>
        <begin position="2493"/>
        <end position="2546"/>
    </location>
</feature>
<feature type="region of interest" description="Disordered" evidence="1">
    <location>
        <begin position="3278"/>
        <end position="3297"/>
    </location>
</feature>
<feature type="compositionally biased region" description="Basic and acidic residues" evidence="1">
    <location>
        <begin position="216"/>
        <end position="226"/>
    </location>
</feature>
<feature type="compositionally biased region" description="Basic residues" evidence="1">
    <location>
        <begin position="2074"/>
        <end position="2083"/>
    </location>
</feature>
<reference evidence="2" key="1">
    <citation type="submission" date="2021-11" db="EMBL/GenBank/DDBJ databases">
        <authorList>
            <person name="Herlambang A."/>
            <person name="Guo Y."/>
            <person name="Takashima Y."/>
            <person name="Nishizawa T."/>
        </authorList>
    </citation>
    <scope>NUCLEOTIDE SEQUENCE</scope>
    <source>
        <strain evidence="2">E1425</strain>
    </source>
</reference>
<keyword evidence="3" id="KW-1185">Reference proteome</keyword>
<feature type="compositionally biased region" description="Polar residues" evidence="1">
    <location>
        <begin position="804"/>
        <end position="821"/>
    </location>
</feature>
<feature type="region of interest" description="Disordered" evidence="1">
    <location>
        <begin position="2047"/>
        <end position="2083"/>
    </location>
</feature>
<feature type="compositionally biased region" description="Polar residues" evidence="1">
    <location>
        <begin position="3517"/>
        <end position="3573"/>
    </location>
</feature>
<feature type="compositionally biased region" description="Low complexity" evidence="1">
    <location>
        <begin position="2759"/>
        <end position="2776"/>
    </location>
</feature>
<feature type="region of interest" description="Disordered" evidence="1">
    <location>
        <begin position="1668"/>
        <end position="1687"/>
    </location>
</feature>
<feature type="region of interest" description="Disordered" evidence="1">
    <location>
        <begin position="1124"/>
        <end position="1174"/>
    </location>
</feature>
<feature type="region of interest" description="Disordered" evidence="1">
    <location>
        <begin position="1721"/>
        <end position="1871"/>
    </location>
</feature>
<feature type="compositionally biased region" description="Polar residues" evidence="1">
    <location>
        <begin position="1139"/>
        <end position="1151"/>
    </location>
</feature>
<feature type="compositionally biased region" description="Polar residues" evidence="1">
    <location>
        <begin position="460"/>
        <end position="475"/>
    </location>
</feature>
<feature type="region of interest" description="Disordered" evidence="1">
    <location>
        <begin position="169"/>
        <end position="241"/>
    </location>
</feature>
<feature type="region of interest" description="Disordered" evidence="1">
    <location>
        <begin position="852"/>
        <end position="975"/>
    </location>
</feature>
<feature type="compositionally biased region" description="Basic residues" evidence="1">
    <location>
        <begin position="775"/>
        <end position="788"/>
    </location>
</feature>
<feature type="region of interest" description="Disordered" evidence="1">
    <location>
        <begin position="3346"/>
        <end position="3464"/>
    </location>
</feature>
<feature type="compositionally biased region" description="Polar residues" evidence="1">
    <location>
        <begin position="497"/>
        <end position="508"/>
    </location>
</feature>
<feature type="compositionally biased region" description="Polar residues" evidence="1">
    <location>
        <begin position="169"/>
        <end position="180"/>
    </location>
</feature>
<feature type="compositionally biased region" description="Polar residues" evidence="1">
    <location>
        <begin position="759"/>
        <end position="771"/>
    </location>
</feature>
<feature type="compositionally biased region" description="Low complexity" evidence="1">
    <location>
        <begin position="1341"/>
        <end position="1350"/>
    </location>
</feature>
<feature type="compositionally biased region" description="Basic and acidic residues" evidence="1">
    <location>
        <begin position="1381"/>
        <end position="1397"/>
    </location>
</feature>
<dbReference type="Proteomes" id="UP000827284">
    <property type="component" value="Unassembled WGS sequence"/>
</dbReference>
<feature type="compositionally biased region" description="Polar residues" evidence="1">
    <location>
        <begin position="2235"/>
        <end position="2244"/>
    </location>
</feature>
<feature type="region of interest" description="Disordered" evidence="1">
    <location>
        <begin position="2988"/>
        <end position="3014"/>
    </location>
</feature>
<feature type="compositionally biased region" description="Low complexity" evidence="1">
    <location>
        <begin position="3373"/>
        <end position="3463"/>
    </location>
</feature>
<protein>
    <submittedName>
        <fullName evidence="2">Uncharacterized protein</fullName>
    </submittedName>
</protein>
<evidence type="ECO:0000313" key="3">
    <source>
        <dbReference type="Proteomes" id="UP000827284"/>
    </source>
</evidence>
<feature type="region of interest" description="Disordered" evidence="1">
    <location>
        <begin position="2738"/>
        <end position="2892"/>
    </location>
</feature>
<feature type="compositionally biased region" description="Basic residues" evidence="1">
    <location>
        <begin position="3092"/>
        <end position="3106"/>
    </location>
</feature>
<feature type="region of interest" description="Disordered" evidence="1">
    <location>
        <begin position="290"/>
        <end position="311"/>
    </location>
</feature>